<gene>
    <name evidence="2" type="ORF">ACFOHJ_00330</name>
</gene>
<organism evidence="2 3">
    <name type="scientific">Aquamicrobium soli</name>
    <dbReference type="NCBI Taxonomy" id="1811518"/>
    <lineage>
        <taxon>Bacteria</taxon>
        <taxon>Pseudomonadati</taxon>
        <taxon>Pseudomonadota</taxon>
        <taxon>Alphaproteobacteria</taxon>
        <taxon>Hyphomicrobiales</taxon>
        <taxon>Phyllobacteriaceae</taxon>
        <taxon>Aquamicrobium</taxon>
    </lineage>
</organism>
<keyword evidence="2" id="KW-0328">Glycosyltransferase</keyword>
<proteinExistence type="predicted"/>
<dbReference type="InterPro" id="IPR055259">
    <property type="entry name" value="YkvP/CgeB_Glyco_trans-like"/>
</dbReference>
<sequence length="366" mass="40632">MTHVLDITVIGLSLSSSWGNGHATTFRALMRGLDRLGHRLSFFERNMPWYAQHRDLPQPAFCELCLYNDVNQLEAEHGERIRRADLVLVGSFVPEGIAVIDRVAELARGKLCFYDIDTPVTLAKLRAQACDYLAARQIDLFDIYFSFTGGPTLQRLRNEFGARRAEPLYCSVDECRYAPTGEAPLWDLGYMGTYSADRQAPLERLLIEVARRMPERRFVVAGSQFPEDIVWPQNIERIDHLPPAKHASFYSQQRFTLNLTRADMIAAGWSPSVRLFEAAACGCPAISDYWPGLEDFFTPGEAIHVAASTEDICSTLAGSSEAERLTIAQNARDCVLSGHTGVARARGLVGALSSVTTSARAWVQAA</sequence>
<dbReference type="Gene3D" id="3.40.50.2000">
    <property type="entry name" value="Glycogen Phosphorylase B"/>
    <property type="match status" value="1"/>
</dbReference>
<evidence type="ECO:0000313" key="3">
    <source>
        <dbReference type="Proteomes" id="UP001595583"/>
    </source>
</evidence>
<dbReference type="GO" id="GO:0016757">
    <property type="term" value="F:glycosyltransferase activity"/>
    <property type="evidence" value="ECO:0007669"/>
    <property type="project" value="UniProtKB-KW"/>
</dbReference>
<feature type="domain" description="Spore protein YkvP/CgeB glycosyl transferase-like" evidence="1">
    <location>
        <begin position="199"/>
        <end position="348"/>
    </location>
</feature>
<dbReference type="Pfam" id="PF13524">
    <property type="entry name" value="Glyco_trans_1_2"/>
    <property type="match status" value="1"/>
</dbReference>
<reference evidence="3" key="1">
    <citation type="journal article" date="2019" name="Int. J. Syst. Evol. Microbiol.">
        <title>The Global Catalogue of Microorganisms (GCM) 10K type strain sequencing project: providing services to taxonomists for standard genome sequencing and annotation.</title>
        <authorList>
            <consortium name="The Broad Institute Genomics Platform"/>
            <consortium name="The Broad Institute Genome Sequencing Center for Infectious Disease"/>
            <person name="Wu L."/>
            <person name="Ma J."/>
        </authorList>
    </citation>
    <scope>NUCLEOTIDE SEQUENCE [LARGE SCALE GENOMIC DNA]</scope>
    <source>
        <strain evidence="3">KCTC 52165</strain>
    </source>
</reference>
<dbReference type="Proteomes" id="UP001595583">
    <property type="component" value="Unassembled WGS sequence"/>
</dbReference>
<accession>A0ABV7K2L4</accession>
<dbReference type="EMBL" id="JBHRTK010000001">
    <property type="protein sequence ID" value="MFC3204664.1"/>
    <property type="molecule type" value="Genomic_DNA"/>
</dbReference>
<dbReference type="EC" id="2.4.-.-" evidence="2"/>
<protein>
    <submittedName>
        <fullName evidence="2">Glycosyltransferase</fullName>
        <ecNumber evidence="2">2.4.-.-</ecNumber>
    </submittedName>
</protein>
<dbReference type="SUPFAM" id="SSF53756">
    <property type="entry name" value="UDP-Glycosyltransferase/glycogen phosphorylase"/>
    <property type="match status" value="1"/>
</dbReference>
<keyword evidence="2" id="KW-0808">Transferase</keyword>
<dbReference type="RefSeq" id="WP_378217362.1">
    <property type="nucleotide sequence ID" value="NZ_JBHRTK010000001.1"/>
</dbReference>
<name>A0ABV7K2L4_9HYPH</name>
<evidence type="ECO:0000259" key="1">
    <source>
        <dbReference type="Pfam" id="PF13524"/>
    </source>
</evidence>
<evidence type="ECO:0000313" key="2">
    <source>
        <dbReference type="EMBL" id="MFC3204664.1"/>
    </source>
</evidence>
<keyword evidence="3" id="KW-1185">Reference proteome</keyword>
<comment type="caution">
    <text evidence="2">The sequence shown here is derived from an EMBL/GenBank/DDBJ whole genome shotgun (WGS) entry which is preliminary data.</text>
</comment>